<dbReference type="EMBL" id="WHWB01034039">
    <property type="protein sequence ID" value="KAJ7414688.1"/>
    <property type="molecule type" value="Genomic_DNA"/>
</dbReference>
<comment type="caution">
    <text evidence="1">The sequence shown here is derived from an EMBL/GenBank/DDBJ whole genome shotgun (WGS) entry which is preliminary data.</text>
</comment>
<evidence type="ECO:0000313" key="2">
    <source>
        <dbReference type="Proteomes" id="UP001145742"/>
    </source>
</evidence>
<evidence type="ECO:0000313" key="1">
    <source>
        <dbReference type="EMBL" id="KAJ7414688.1"/>
    </source>
</evidence>
<keyword evidence="2" id="KW-1185">Reference proteome</keyword>
<dbReference type="PANTHER" id="PTHR33332">
    <property type="entry name" value="REVERSE TRANSCRIPTASE DOMAIN-CONTAINING PROTEIN"/>
    <property type="match status" value="1"/>
</dbReference>
<accession>A0ABQ9D9Z8</accession>
<name>A0ABQ9D9Z8_9PASS</name>
<dbReference type="Proteomes" id="UP001145742">
    <property type="component" value="Unassembled WGS sequence"/>
</dbReference>
<reference evidence="1" key="1">
    <citation type="submission" date="2019-10" db="EMBL/GenBank/DDBJ databases">
        <authorList>
            <person name="Soares A.E.R."/>
            <person name="Aleixo A."/>
            <person name="Schneider P."/>
            <person name="Miyaki C.Y."/>
            <person name="Schneider M.P."/>
            <person name="Mello C."/>
            <person name="Vasconcelos A.T.R."/>
        </authorList>
    </citation>
    <scope>NUCLEOTIDE SEQUENCE</scope>
    <source>
        <tissue evidence="1">Muscle</tissue>
    </source>
</reference>
<gene>
    <name evidence="1" type="ORF">WISP_82417</name>
</gene>
<sequence>MKFNKSKCQNFHLGWGNPGCMYRLGNEKLARSLAERDMGILVISKLNMSQQCPGSQEDQLCPGSTRHSIASQSREGIVPLCSALVWLHLECCVQFWVPQQRKDVKLLEGVQRRAMQVVKGLEGKSYEEQLRALGLFSLEKTRLKRDGEETS</sequence>
<organism evidence="1 2">
    <name type="scientific">Willisornis vidua</name>
    <name type="common">Xingu scale-backed antbird</name>
    <dbReference type="NCBI Taxonomy" id="1566151"/>
    <lineage>
        <taxon>Eukaryota</taxon>
        <taxon>Metazoa</taxon>
        <taxon>Chordata</taxon>
        <taxon>Craniata</taxon>
        <taxon>Vertebrata</taxon>
        <taxon>Euteleostomi</taxon>
        <taxon>Archelosauria</taxon>
        <taxon>Archosauria</taxon>
        <taxon>Dinosauria</taxon>
        <taxon>Saurischia</taxon>
        <taxon>Theropoda</taxon>
        <taxon>Coelurosauria</taxon>
        <taxon>Aves</taxon>
        <taxon>Neognathae</taxon>
        <taxon>Neoaves</taxon>
        <taxon>Telluraves</taxon>
        <taxon>Australaves</taxon>
        <taxon>Passeriformes</taxon>
        <taxon>Thamnophilidae</taxon>
        <taxon>Willisornis</taxon>
    </lineage>
</organism>
<protein>
    <submittedName>
        <fullName evidence="1">Uncharacterized protein</fullName>
    </submittedName>
</protein>
<proteinExistence type="predicted"/>